<reference evidence="3" key="1">
    <citation type="submission" date="2016-12" db="EMBL/GenBank/DDBJ databases">
        <title>Mouse lemur reference genome and diversity panel.</title>
        <authorList>
            <person name="Harris R."/>
            <person name="Larsen P."/>
            <person name="Liu Y."/>
            <person name="Hughes D.S."/>
            <person name="Murali S."/>
            <person name="Raveendran M."/>
            <person name="Korchina V."/>
            <person name="Wang M."/>
            <person name="Jhangiani S."/>
            <person name="Bandaranaike D."/>
            <person name="Bellair M."/>
            <person name="Blankenburg K."/>
            <person name="Chao H."/>
            <person name="Dahdouli M."/>
            <person name="Dinh H."/>
            <person name="Doddapaneni H."/>
            <person name="English A."/>
            <person name="Firestine M."/>
            <person name="Gnanaolivu R."/>
            <person name="Gross S."/>
            <person name="Hernandez B."/>
            <person name="Javaid M."/>
            <person name="Jayaseelan J."/>
            <person name="Jones J."/>
            <person name="Khan Z."/>
            <person name="Kovar C."/>
            <person name="Kurapati P."/>
            <person name="Le B."/>
            <person name="Lee S."/>
            <person name="Li M."/>
            <person name="Mathew T."/>
            <person name="Narasimhan A."/>
            <person name="Ngo D."/>
            <person name="Nguyen L."/>
            <person name="Okwuonu G."/>
            <person name="Ongeri F."/>
            <person name="Osuji N."/>
            <person name="Pu L.-L."/>
            <person name="Puazo M."/>
            <person name="Quiroz J."/>
            <person name="Raj R."/>
            <person name="Rajbhandari K."/>
            <person name="Reid J.G."/>
            <person name="Santibanez J."/>
            <person name="Sexton D."/>
            <person name="Skinner E."/>
            <person name="Vee V."/>
            <person name="Weissenberger G."/>
            <person name="Wu Y."/>
            <person name="Xin Y."/>
            <person name="Han Y."/>
            <person name="Campbell C."/>
            <person name="Brown A."/>
            <person name="Sullivan B."/>
            <person name="Shelton J."/>
            <person name="Brown S."/>
            <person name="Dudchenko O."/>
            <person name="Machol I."/>
            <person name="Durand N."/>
            <person name="Shamim M."/>
            <person name="Lieberman A."/>
            <person name="Muzny D.M."/>
            <person name="Richards S."/>
            <person name="Yoder A."/>
            <person name="Worley K.C."/>
            <person name="Rogers J."/>
            <person name="Gibbs R.A."/>
        </authorList>
    </citation>
    <scope>NUCLEOTIDE SEQUENCE [LARGE SCALE GENOMIC DNA]</scope>
</reference>
<dbReference type="InterPro" id="IPR032013">
    <property type="entry name" value="DUF4795"/>
</dbReference>
<dbReference type="Pfam" id="PF16043">
    <property type="entry name" value="DUF4795"/>
    <property type="match status" value="1"/>
</dbReference>
<dbReference type="GeneTree" id="ENSGT00940000162979"/>
<feature type="compositionally biased region" description="Basic and acidic residues" evidence="1">
    <location>
        <begin position="450"/>
        <end position="475"/>
    </location>
</feature>
<dbReference type="EMBL" id="ABDC03020835">
    <property type="status" value="NOT_ANNOTATED_CDS"/>
    <property type="molecule type" value="Genomic_DNA"/>
</dbReference>
<organism evidence="3 4">
    <name type="scientific">Microcebus murinus</name>
    <name type="common">Gray mouse lemur</name>
    <name type="synonym">Lemur murinus</name>
    <dbReference type="NCBI Taxonomy" id="30608"/>
    <lineage>
        <taxon>Eukaryota</taxon>
        <taxon>Metazoa</taxon>
        <taxon>Chordata</taxon>
        <taxon>Craniata</taxon>
        <taxon>Vertebrata</taxon>
        <taxon>Euteleostomi</taxon>
        <taxon>Mammalia</taxon>
        <taxon>Eutheria</taxon>
        <taxon>Euarchontoglires</taxon>
        <taxon>Primates</taxon>
        <taxon>Strepsirrhini</taxon>
        <taxon>Lemuriformes</taxon>
        <taxon>Cheirogaleidae</taxon>
        <taxon>Microcebus</taxon>
    </lineage>
</organism>
<evidence type="ECO:0000313" key="4">
    <source>
        <dbReference type="Proteomes" id="UP000694394"/>
    </source>
</evidence>
<feature type="domain" description="DUF4795" evidence="2">
    <location>
        <begin position="711"/>
        <end position="880"/>
    </location>
</feature>
<dbReference type="AlphaFoldDB" id="A0A8C6EJ89"/>
<dbReference type="Ensembl" id="ENSMICT00000070547.1">
    <property type="protein sequence ID" value="ENSMICP00000046550.1"/>
    <property type="gene ID" value="ENSMICG00000046975.1"/>
</dbReference>
<sequence length="1084" mass="119199">MSFSLTFKELVNIAIPQCGVVNFKALHLLLQGMLEHIHMDGLKKVLSGDEDFLQTSPAMTVPREGDAQPILTPMKRLSNVFDHVVSRVDRIENQLAMLQELPTTSQLLEASQGTGRPAQDLWNLIKVRKMVEGVEEATAKSMQTLQDLLTDLHILQVGAETLRKDVDRLKDLYEKIHPERIDIFTDDLRAQNRKVNLLQRDMISLQNKFRTIPKIEEMVLWSGLHEAMFSSLEPSSLWKTTQQLPDAALAQSTEYGEAGRPTQVSEPVQPPQLLQTAWQYEAQQLPPEEESTLEVSVGDAQKPGQRPALRPSAPGPTPESSAPGHTPESAPGPTPGLAPGLPSEPMAWLGPVVGPGGMPGFMTAPWAAQGAQLLPAGVWPMPPGVWPVPEGGPRPGTEASLGLPFQHPAQTQGPTASRAPPPATELGSAWPPPLQPFQPYGADAQQLPAVEERREETDASFRRMSQDGIPKEEAPKHRKAKDRAHKDAARKDRAPKDGAPREAQPQDALPSIQRMKTTSAFAAAAAAAYAASARSAAQAATAAAKVVKDAPATKMASVATSMATSGPFGLSSDVLGAGPSRGLEEVQADYDNFSPPYYPVITPEATVSQAMVTEAASPEEKKKAVKYSMNYIAQIPIQHDSLKEEIAQLSSSLNQRLTFLGRGPAGLRSSLWPSRSTSCPPFGSPKQNLHSTIIWGHQIEMIKDHYLVLDRAVERLESRLDEFKLLQGQIRALEMNMATKSMIEQELKEKADRGAVASKANRADLETVATELNEMVQGMLLKVSAHEHNWKKTMERLKKDVSTKLVHSDLDSLKKDLEEVWKILQKLLVEVFRFDPDGAAGFRKKLFERVKCISCDRSVEMMTSPQLITIRQAHLLSRLRPVSANSYEYLQRQEMREQQRLQFRDLRIQEGLDSRQQNWGDGPRDDANPKHKSHNLSTLYPYGDPDMMDYDSAEVDILGVDGILYKGRMSQVAAQSSGGVDTELAAVKVPCPPSRSLYDRVSSGALFGSIYSPMCTRTSTYSDALGSHMTMPARPPSLPPLPLLPPLVPHPRDPQQPPGPARPLRPLRLESRASKHLPEEPVNP</sequence>
<feature type="region of interest" description="Disordered" evidence="1">
    <location>
        <begin position="1026"/>
        <end position="1084"/>
    </location>
</feature>
<dbReference type="EMBL" id="ABDC03020836">
    <property type="status" value="NOT_ANNOTATED_CDS"/>
    <property type="molecule type" value="Genomic_DNA"/>
</dbReference>
<proteinExistence type="predicted"/>
<feature type="compositionally biased region" description="Pro residues" evidence="1">
    <location>
        <begin position="1033"/>
        <end position="1063"/>
    </location>
</feature>
<keyword evidence="4" id="KW-1185">Reference proteome</keyword>
<reference evidence="3" key="2">
    <citation type="submission" date="2025-08" db="UniProtKB">
        <authorList>
            <consortium name="Ensembl"/>
        </authorList>
    </citation>
    <scope>IDENTIFICATION</scope>
</reference>
<reference evidence="3" key="3">
    <citation type="submission" date="2025-09" db="UniProtKB">
        <authorList>
            <consortium name="Ensembl"/>
        </authorList>
    </citation>
    <scope>IDENTIFICATION</scope>
</reference>
<dbReference type="PANTHER" id="PTHR47080:SF1">
    <property type="entry name" value="CHROMOSOME 16 OPEN READING FRAME 96"/>
    <property type="match status" value="1"/>
</dbReference>
<evidence type="ECO:0000256" key="1">
    <source>
        <dbReference type="SAM" id="MobiDB-lite"/>
    </source>
</evidence>
<protein>
    <submittedName>
        <fullName evidence="3">Chromosome 16 open reading frame 96</fullName>
    </submittedName>
</protein>
<evidence type="ECO:0000313" key="3">
    <source>
        <dbReference type="Ensembl" id="ENSMICP00000046550.1"/>
    </source>
</evidence>
<feature type="compositionally biased region" description="Basic and acidic residues" evidence="1">
    <location>
        <begin position="1067"/>
        <end position="1084"/>
    </location>
</feature>
<gene>
    <name evidence="3" type="primary">C16orf96</name>
    <name evidence="3" type="synonym">C17H16orf96</name>
</gene>
<feature type="region of interest" description="Disordered" evidence="1">
    <location>
        <begin position="285"/>
        <end position="343"/>
    </location>
</feature>
<feature type="compositionally biased region" description="Basic and acidic residues" evidence="1">
    <location>
        <begin position="484"/>
        <end position="500"/>
    </location>
</feature>
<accession>A0A8C6EJ89</accession>
<dbReference type="Proteomes" id="UP000694394">
    <property type="component" value="Chromosome 17"/>
</dbReference>
<evidence type="ECO:0000259" key="2">
    <source>
        <dbReference type="Pfam" id="PF16043"/>
    </source>
</evidence>
<feature type="region of interest" description="Disordered" evidence="1">
    <location>
        <begin position="407"/>
        <end position="512"/>
    </location>
</feature>
<name>A0A8C6EJ89_MICMU</name>
<feature type="region of interest" description="Disordered" evidence="1">
    <location>
        <begin position="914"/>
        <end position="938"/>
    </location>
</feature>
<dbReference type="PANTHER" id="PTHR47080">
    <property type="entry name" value="CHROMOSOME 16 OPEN READING FRAME 96"/>
    <property type="match status" value="1"/>
</dbReference>